<dbReference type="PANTHER" id="PTHR23523">
    <property type="match status" value="1"/>
</dbReference>
<sequence length="210" mass="22714">MGKEKKKMYFLLIAGILFVSFNLRPGITSVGPVIGMIRDDIGLSNWSAGILTSLPLIAFALISPVAPQLGKRISNERALCLGLAILAFGIGIRSLFSPFLFLGTWFVGAGIAICNVLLPGVVKEQFPEKVALLTGLYSVAMGIFASVAPGLSIPIAEKLNLGWENALLLWAVPAVIGTFLWLYISKNTRNQEDVNIRVQKKKRPKYGALS</sequence>
<dbReference type="PANTHER" id="PTHR23523:SF2">
    <property type="entry name" value="2-NITROIMIDAZOLE TRANSPORTER"/>
    <property type="match status" value="1"/>
</dbReference>
<evidence type="ECO:0000256" key="6">
    <source>
        <dbReference type="SAM" id="Phobius"/>
    </source>
</evidence>
<keyword evidence="4 6" id="KW-1133">Transmembrane helix</keyword>
<comment type="subcellular location">
    <subcellularLocation>
        <location evidence="1">Cell membrane</location>
        <topology evidence="1">Multi-pass membrane protein</topology>
    </subcellularLocation>
</comment>
<dbReference type="SUPFAM" id="SSF103473">
    <property type="entry name" value="MFS general substrate transporter"/>
    <property type="match status" value="1"/>
</dbReference>
<keyword evidence="2" id="KW-0813">Transport</keyword>
<protein>
    <recommendedName>
        <fullName evidence="7">Major facilitator superfamily (MFS) profile domain-containing protein</fullName>
    </recommendedName>
</protein>
<reference evidence="8" key="1">
    <citation type="journal article" date="2014" name="Int. J. Syst. Evol. Microbiol.">
        <title>Complete genome sequence of Corynebacterium casei LMG S-19264T (=DSM 44701T), isolated from a smear-ripened cheese.</title>
        <authorList>
            <consortium name="US DOE Joint Genome Institute (JGI-PGF)"/>
            <person name="Walter F."/>
            <person name="Albersmeier A."/>
            <person name="Kalinowski J."/>
            <person name="Ruckert C."/>
        </authorList>
    </citation>
    <scope>NUCLEOTIDE SEQUENCE</scope>
    <source>
        <strain evidence="8">CGMCC 1.12360</strain>
    </source>
</reference>
<evidence type="ECO:0000256" key="1">
    <source>
        <dbReference type="ARBA" id="ARBA00004651"/>
    </source>
</evidence>
<proteinExistence type="predicted"/>
<evidence type="ECO:0000256" key="4">
    <source>
        <dbReference type="ARBA" id="ARBA00022989"/>
    </source>
</evidence>
<organism evidence="8 9">
    <name type="scientific">Compostibacillus humi</name>
    <dbReference type="NCBI Taxonomy" id="1245525"/>
    <lineage>
        <taxon>Bacteria</taxon>
        <taxon>Bacillati</taxon>
        <taxon>Bacillota</taxon>
        <taxon>Bacilli</taxon>
        <taxon>Bacillales</taxon>
        <taxon>Bacillaceae</taxon>
        <taxon>Compostibacillus</taxon>
    </lineage>
</organism>
<evidence type="ECO:0000256" key="5">
    <source>
        <dbReference type="ARBA" id="ARBA00023136"/>
    </source>
</evidence>
<feature type="transmembrane region" description="Helical" evidence="6">
    <location>
        <begin position="102"/>
        <end position="118"/>
    </location>
</feature>
<comment type="caution">
    <text evidence="8">The sequence shown here is derived from an EMBL/GenBank/DDBJ whole genome shotgun (WGS) entry which is preliminary data.</text>
</comment>
<gene>
    <name evidence="8" type="ORF">GCM10010978_08830</name>
</gene>
<evidence type="ECO:0000256" key="2">
    <source>
        <dbReference type="ARBA" id="ARBA00022448"/>
    </source>
</evidence>
<dbReference type="PROSITE" id="PS50850">
    <property type="entry name" value="MFS"/>
    <property type="match status" value="1"/>
</dbReference>
<feature type="transmembrane region" description="Helical" evidence="6">
    <location>
        <begin position="78"/>
        <end position="96"/>
    </location>
</feature>
<dbReference type="Pfam" id="PF07690">
    <property type="entry name" value="MFS_1"/>
    <property type="match status" value="1"/>
</dbReference>
<dbReference type="GO" id="GO:0022857">
    <property type="term" value="F:transmembrane transporter activity"/>
    <property type="evidence" value="ECO:0007669"/>
    <property type="project" value="InterPro"/>
</dbReference>
<evidence type="ECO:0000313" key="9">
    <source>
        <dbReference type="Proteomes" id="UP000602050"/>
    </source>
</evidence>
<feature type="transmembrane region" description="Helical" evidence="6">
    <location>
        <begin position="46"/>
        <end position="66"/>
    </location>
</feature>
<accession>A0A8J2ZR21</accession>
<evidence type="ECO:0000313" key="8">
    <source>
        <dbReference type="EMBL" id="GGH72158.1"/>
    </source>
</evidence>
<keyword evidence="3 6" id="KW-0812">Transmembrane</keyword>
<dbReference type="GO" id="GO:0005886">
    <property type="term" value="C:plasma membrane"/>
    <property type="evidence" value="ECO:0007669"/>
    <property type="project" value="UniProtKB-SubCell"/>
</dbReference>
<evidence type="ECO:0000256" key="3">
    <source>
        <dbReference type="ARBA" id="ARBA00022692"/>
    </source>
</evidence>
<dbReference type="AlphaFoldDB" id="A0A8J2ZR21"/>
<name>A0A8J2ZR21_9BACI</name>
<dbReference type="EMBL" id="BMEV01000011">
    <property type="protein sequence ID" value="GGH72158.1"/>
    <property type="molecule type" value="Genomic_DNA"/>
</dbReference>
<feature type="domain" description="Major facilitator superfamily (MFS) profile" evidence="7">
    <location>
        <begin position="10"/>
        <end position="210"/>
    </location>
</feature>
<evidence type="ECO:0000259" key="7">
    <source>
        <dbReference type="PROSITE" id="PS50850"/>
    </source>
</evidence>
<feature type="transmembrane region" description="Helical" evidence="6">
    <location>
        <begin position="130"/>
        <end position="155"/>
    </location>
</feature>
<dbReference type="InterPro" id="IPR036259">
    <property type="entry name" value="MFS_trans_sf"/>
</dbReference>
<dbReference type="Proteomes" id="UP000602050">
    <property type="component" value="Unassembled WGS sequence"/>
</dbReference>
<keyword evidence="5 6" id="KW-0472">Membrane</keyword>
<keyword evidence="9" id="KW-1185">Reference proteome</keyword>
<dbReference type="InterPro" id="IPR020846">
    <property type="entry name" value="MFS_dom"/>
</dbReference>
<dbReference type="Gene3D" id="1.20.1250.20">
    <property type="entry name" value="MFS general substrate transporter like domains"/>
    <property type="match status" value="1"/>
</dbReference>
<reference evidence="8" key="2">
    <citation type="submission" date="2020-09" db="EMBL/GenBank/DDBJ databases">
        <authorList>
            <person name="Sun Q."/>
            <person name="Zhou Y."/>
        </authorList>
    </citation>
    <scope>NUCLEOTIDE SEQUENCE</scope>
    <source>
        <strain evidence="8">CGMCC 1.12360</strain>
    </source>
</reference>
<dbReference type="InterPro" id="IPR011701">
    <property type="entry name" value="MFS"/>
</dbReference>
<dbReference type="RefSeq" id="WP_229733548.1">
    <property type="nucleotide sequence ID" value="NZ_BMEV01000011.1"/>
</dbReference>
<dbReference type="InterPro" id="IPR052524">
    <property type="entry name" value="MFS_Cyanate_Porter"/>
</dbReference>
<feature type="transmembrane region" description="Helical" evidence="6">
    <location>
        <begin position="167"/>
        <end position="184"/>
    </location>
</feature>